<dbReference type="EMBL" id="ASHM01026642">
    <property type="protein sequence ID" value="PNX73845.1"/>
    <property type="molecule type" value="Genomic_DNA"/>
</dbReference>
<sequence>DKQDDRDVVVSKHEDPDT</sequence>
<comment type="caution">
    <text evidence="1">The sequence shown here is derived from an EMBL/GenBank/DDBJ whole genome shotgun (WGS) entry which is preliminary data.</text>
</comment>
<protein>
    <submittedName>
        <fullName evidence="1">Uncharacterized protein</fullName>
    </submittedName>
</protein>
<evidence type="ECO:0000313" key="1">
    <source>
        <dbReference type="EMBL" id="PNX73845.1"/>
    </source>
</evidence>
<proteinExistence type="predicted"/>
<reference evidence="1 2" key="1">
    <citation type="journal article" date="2014" name="Am. J. Bot.">
        <title>Genome assembly and annotation for red clover (Trifolium pratense; Fabaceae).</title>
        <authorList>
            <person name="Istvanek J."/>
            <person name="Jaros M."/>
            <person name="Krenek A."/>
            <person name="Repkova J."/>
        </authorList>
    </citation>
    <scope>NUCLEOTIDE SEQUENCE [LARGE SCALE GENOMIC DNA]</scope>
    <source>
        <strain evidence="2">cv. Tatra</strain>
        <tissue evidence="1">Young leaves</tissue>
    </source>
</reference>
<feature type="non-terminal residue" evidence="1">
    <location>
        <position position="1"/>
    </location>
</feature>
<dbReference type="AlphaFoldDB" id="A0A2K3L5N3"/>
<accession>A0A2K3L5N3</accession>
<evidence type="ECO:0000313" key="2">
    <source>
        <dbReference type="Proteomes" id="UP000236291"/>
    </source>
</evidence>
<gene>
    <name evidence="1" type="ORF">L195_g029753</name>
</gene>
<organism evidence="1 2">
    <name type="scientific">Trifolium pratense</name>
    <name type="common">Red clover</name>
    <dbReference type="NCBI Taxonomy" id="57577"/>
    <lineage>
        <taxon>Eukaryota</taxon>
        <taxon>Viridiplantae</taxon>
        <taxon>Streptophyta</taxon>
        <taxon>Embryophyta</taxon>
        <taxon>Tracheophyta</taxon>
        <taxon>Spermatophyta</taxon>
        <taxon>Magnoliopsida</taxon>
        <taxon>eudicotyledons</taxon>
        <taxon>Gunneridae</taxon>
        <taxon>Pentapetalae</taxon>
        <taxon>rosids</taxon>
        <taxon>fabids</taxon>
        <taxon>Fabales</taxon>
        <taxon>Fabaceae</taxon>
        <taxon>Papilionoideae</taxon>
        <taxon>50 kb inversion clade</taxon>
        <taxon>NPAAA clade</taxon>
        <taxon>Hologalegina</taxon>
        <taxon>IRL clade</taxon>
        <taxon>Trifolieae</taxon>
        <taxon>Trifolium</taxon>
    </lineage>
</organism>
<name>A0A2K3L5N3_TRIPR</name>
<reference evidence="1 2" key="2">
    <citation type="journal article" date="2017" name="Front. Plant Sci.">
        <title>Gene Classification and Mining of Molecular Markers Useful in Red Clover (Trifolium pratense) Breeding.</title>
        <authorList>
            <person name="Istvanek J."/>
            <person name="Dluhosova J."/>
            <person name="Dluhos P."/>
            <person name="Patkova L."/>
            <person name="Nedelnik J."/>
            <person name="Repkova J."/>
        </authorList>
    </citation>
    <scope>NUCLEOTIDE SEQUENCE [LARGE SCALE GENOMIC DNA]</scope>
    <source>
        <strain evidence="2">cv. Tatra</strain>
        <tissue evidence="1">Young leaves</tissue>
    </source>
</reference>
<dbReference type="Proteomes" id="UP000236291">
    <property type="component" value="Unassembled WGS sequence"/>
</dbReference>